<evidence type="ECO:0000313" key="4">
    <source>
        <dbReference type="WBParaSite" id="ASIM_0000633501-mRNA-1"/>
    </source>
</evidence>
<gene>
    <name evidence="2" type="ORF">ASIM_LOCUS6120</name>
</gene>
<dbReference type="Proteomes" id="UP000267096">
    <property type="component" value="Unassembled WGS sequence"/>
</dbReference>
<reference evidence="2 3" key="2">
    <citation type="submission" date="2018-11" db="EMBL/GenBank/DDBJ databases">
        <authorList>
            <consortium name="Pathogen Informatics"/>
        </authorList>
    </citation>
    <scope>NUCLEOTIDE SEQUENCE [LARGE SCALE GENOMIC DNA]</scope>
</reference>
<keyword evidence="3" id="KW-1185">Reference proteome</keyword>
<organism evidence="4">
    <name type="scientific">Anisakis simplex</name>
    <name type="common">Herring worm</name>
    <dbReference type="NCBI Taxonomy" id="6269"/>
    <lineage>
        <taxon>Eukaryota</taxon>
        <taxon>Metazoa</taxon>
        <taxon>Ecdysozoa</taxon>
        <taxon>Nematoda</taxon>
        <taxon>Chromadorea</taxon>
        <taxon>Rhabditida</taxon>
        <taxon>Spirurina</taxon>
        <taxon>Ascaridomorpha</taxon>
        <taxon>Ascaridoidea</taxon>
        <taxon>Anisakidae</taxon>
        <taxon>Anisakis</taxon>
        <taxon>Anisakis simplex complex</taxon>
    </lineage>
</organism>
<feature type="compositionally biased region" description="Basic and acidic residues" evidence="1">
    <location>
        <begin position="122"/>
        <end position="131"/>
    </location>
</feature>
<dbReference type="WBParaSite" id="ASIM_0000633501-mRNA-1">
    <property type="protein sequence ID" value="ASIM_0000633501-mRNA-1"/>
    <property type="gene ID" value="ASIM_0000633501"/>
</dbReference>
<reference evidence="4" key="1">
    <citation type="submission" date="2017-02" db="UniProtKB">
        <authorList>
            <consortium name="WormBaseParasite"/>
        </authorList>
    </citation>
    <scope>IDENTIFICATION</scope>
</reference>
<sequence>MFHYRHKAAKRRQRPTITNNSSIHLEKNIASEKQDSTRSSSTSSKGWSVERDHSTVSTPQATETASATTVNSLSAQSGTYDGVNSYNNDGAMVTGTTPDETAHQNGGMTDGTAAVHTPEQTQRVDEQRYHSEPPMSMV</sequence>
<feature type="compositionally biased region" description="Polar residues" evidence="1">
    <location>
        <begin position="55"/>
        <end position="107"/>
    </location>
</feature>
<proteinExistence type="predicted"/>
<feature type="region of interest" description="Disordered" evidence="1">
    <location>
        <begin position="1"/>
        <end position="138"/>
    </location>
</feature>
<accession>A0A0M3JFD5</accession>
<feature type="compositionally biased region" description="Basic residues" evidence="1">
    <location>
        <begin position="1"/>
        <end position="14"/>
    </location>
</feature>
<protein>
    <submittedName>
        <fullName evidence="2 4">Uncharacterized protein</fullName>
    </submittedName>
</protein>
<dbReference type="AlphaFoldDB" id="A0A0M3JFD5"/>
<name>A0A0M3JFD5_ANISI</name>
<evidence type="ECO:0000313" key="3">
    <source>
        <dbReference type="Proteomes" id="UP000267096"/>
    </source>
</evidence>
<dbReference type="EMBL" id="UYRR01012872">
    <property type="protein sequence ID" value="VDK26550.1"/>
    <property type="molecule type" value="Genomic_DNA"/>
</dbReference>
<evidence type="ECO:0000256" key="1">
    <source>
        <dbReference type="SAM" id="MobiDB-lite"/>
    </source>
</evidence>
<feature type="compositionally biased region" description="Basic and acidic residues" evidence="1">
    <location>
        <begin position="24"/>
        <end position="36"/>
    </location>
</feature>
<evidence type="ECO:0000313" key="2">
    <source>
        <dbReference type="EMBL" id="VDK26550.1"/>
    </source>
</evidence>